<evidence type="ECO:0000256" key="1">
    <source>
        <dbReference type="SAM" id="MobiDB-lite"/>
    </source>
</evidence>
<dbReference type="Gene3D" id="1.10.1170.10">
    <property type="entry name" value="Inhibitor Of Apoptosis Protein (2mihbC-IAP-1), Chain A"/>
    <property type="match status" value="2"/>
</dbReference>
<reference evidence="2" key="2">
    <citation type="submission" date="2020-11" db="EMBL/GenBank/DDBJ databases">
        <authorList>
            <person name="McCartney M.A."/>
            <person name="Auch B."/>
            <person name="Kono T."/>
            <person name="Mallez S."/>
            <person name="Becker A."/>
            <person name="Gohl D.M."/>
            <person name="Silverstein K.A.T."/>
            <person name="Koren S."/>
            <person name="Bechman K.B."/>
            <person name="Herman A."/>
            <person name="Abrahante J.E."/>
            <person name="Garbe J."/>
        </authorList>
    </citation>
    <scope>NUCLEOTIDE SEQUENCE</scope>
    <source>
        <strain evidence="2">Duluth1</strain>
        <tissue evidence="2">Whole animal</tissue>
    </source>
</reference>
<dbReference type="PROSITE" id="PS50143">
    <property type="entry name" value="BIR_REPEAT_2"/>
    <property type="match status" value="2"/>
</dbReference>
<proteinExistence type="predicted"/>
<dbReference type="SUPFAM" id="SSF57924">
    <property type="entry name" value="Inhibitor of apoptosis (IAP) repeat"/>
    <property type="match status" value="2"/>
</dbReference>
<dbReference type="PANTHER" id="PTHR10044">
    <property type="entry name" value="INHIBITOR OF APOPTOSIS"/>
    <property type="match status" value="1"/>
</dbReference>
<dbReference type="InterPro" id="IPR050784">
    <property type="entry name" value="IAP"/>
</dbReference>
<dbReference type="AlphaFoldDB" id="A0A9D4J4V7"/>
<keyword evidence="3" id="KW-1185">Reference proteome</keyword>
<dbReference type="Pfam" id="PF00653">
    <property type="entry name" value="BIR"/>
    <property type="match status" value="2"/>
</dbReference>
<dbReference type="EMBL" id="JAIWYP010000007">
    <property type="protein sequence ID" value="KAH3795412.1"/>
    <property type="molecule type" value="Genomic_DNA"/>
</dbReference>
<protein>
    <submittedName>
        <fullName evidence="2">Uncharacterized protein</fullName>
    </submittedName>
</protein>
<gene>
    <name evidence="2" type="ORF">DPMN_148962</name>
</gene>
<comment type="caution">
    <text evidence="2">The sequence shown here is derived from an EMBL/GenBank/DDBJ whole genome shotgun (WGS) entry which is preliminary data.</text>
</comment>
<dbReference type="Proteomes" id="UP000828390">
    <property type="component" value="Unassembled WGS sequence"/>
</dbReference>
<dbReference type="GO" id="GO:0005737">
    <property type="term" value="C:cytoplasm"/>
    <property type="evidence" value="ECO:0007669"/>
    <property type="project" value="TreeGrafter"/>
</dbReference>
<accession>A0A9D4J4V7</accession>
<reference evidence="2" key="1">
    <citation type="journal article" date="2019" name="bioRxiv">
        <title>The Genome of the Zebra Mussel, Dreissena polymorpha: A Resource for Invasive Species Research.</title>
        <authorList>
            <person name="McCartney M.A."/>
            <person name="Auch B."/>
            <person name="Kono T."/>
            <person name="Mallez S."/>
            <person name="Zhang Y."/>
            <person name="Obille A."/>
            <person name="Becker A."/>
            <person name="Abrahante J.E."/>
            <person name="Garbe J."/>
            <person name="Badalamenti J.P."/>
            <person name="Herman A."/>
            <person name="Mangelson H."/>
            <person name="Liachko I."/>
            <person name="Sullivan S."/>
            <person name="Sone E.D."/>
            <person name="Koren S."/>
            <person name="Silverstein K.A.T."/>
            <person name="Beckman K.B."/>
            <person name="Gohl D.M."/>
        </authorList>
    </citation>
    <scope>NUCLEOTIDE SEQUENCE</scope>
    <source>
        <strain evidence="2">Duluth1</strain>
        <tissue evidence="2">Whole animal</tissue>
    </source>
</reference>
<feature type="region of interest" description="Disordered" evidence="1">
    <location>
        <begin position="544"/>
        <end position="563"/>
    </location>
</feature>
<organism evidence="2 3">
    <name type="scientific">Dreissena polymorpha</name>
    <name type="common">Zebra mussel</name>
    <name type="synonym">Mytilus polymorpha</name>
    <dbReference type="NCBI Taxonomy" id="45954"/>
    <lineage>
        <taxon>Eukaryota</taxon>
        <taxon>Metazoa</taxon>
        <taxon>Spiralia</taxon>
        <taxon>Lophotrochozoa</taxon>
        <taxon>Mollusca</taxon>
        <taxon>Bivalvia</taxon>
        <taxon>Autobranchia</taxon>
        <taxon>Heteroconchia</taxon>
        <taxon>Euheterodonta</taxon>
        <taxon>Imparidentia</taxon>
        <taxon>Neoheterodontei</taxon>
        <taxon>Myida</taxon>
        <taxon>Dreissenoidea</taxon>
        <taxon>Dreissenidae</taxon>
        <taxon>Dreissena</taxon>
    </lineage>
</organism>
<evidence type="ECO:0000313" key="3">
    <source>
        <dbReference type="Proteomes" id="UP000828390"/>
    </source>
</evidence>
<dbReference type="CDD" id="cd00022">
    <property type="entry name" value="BIR"/>
    <property type="match status" value="2"/>
</dbReference>
<dbReference type="PANTHER" id="PTHR10044:SF139">
    <property type="entry name" value="DEATH-ASSOCIATED INHIBITOR OF APOPTOSIS 2"/>
    <property type="match status" value="1"/>
</dbReference>
<sequence length="563" mass="64550">MFSLENCRKKTLQHLMTAYADYGIYNVCHGSNSMYIGKTTPWQGSVTVVSRDYFDDIPVFKIQVSRGFRNKNTKMTSMDTSKILDGLYAFGVKCGLNAPPLLYASKINTYAVLSPPSFWKNLHFTEDKHLTDTFLAYKNEYRQCFYCTDADFSALEKRVRASTIPLIRFDDISQAHVTGGFNESQRNEFVFPGSETLNQPPYGDNTVGLSIQVTDGRENETPTQQHNDLSRQMQSGAGQEQNNKHKWKTAKYPDFQDIKYRLESYRGWPLAEPNPRALCEAGFVFTGHSYDLVRCFCCGIGLKDFSDTDDPMLEHAKNSSNCPFILDHFGSLEALERYRQRIVTQDPEKIRRRQRDIFQRQLAANYRAKHEWFRTLQSRLDTYTHWPQHLSQSPEQLAEAGMFYTGVDDHCRCFACDGGLRKWEPGDDPWIEHCRWFPACPYAREIKGDEFINLVQLSADHALENVSNSQDEASGAMAALKIDDANIEILVEQNKDILVKDMGFSISDVKTAIFEVLQQGTTIPDIVDIITRLEVMSERKHLEEQLKQTQVPLDPEGTFPTER</sequence>
<name>A0A9D4J4V7_DREPO</name>
<dbReference type="PROSITE" id="PS01282">
    <property type="entry name" value="BIR_REPEAT_1"/>
    <property type="match status" value="1"/>
</dbReference>
<dbReference type="SMART" id="SM00238">
    <property type="entry name" value="BIR"/>
    <property type="match status" value="2"/>
</dbReference>
<evidence type="ECO:0000313" key="2">
    <source>
        <dbReference type="EMBL" id="KAH3795412.1"/>
    </source>
</evidence>
<dbReference type="InterPro" id="IPR001370">
    <property type="entry name" value="BIR_rpt"/>
</dbReference>
<dbReference type="GO" id="GO:0005634">
    <property type="term" value="C:nucleus"/>
    <property type="evidence" value="ECO:0007669"/>
    <property type="project" value="TreeGrafter"/>
</dbReference>